<dbReference type="PIRSF" id="PIRSF016493">
    <property type="entry name" value="Glycyl_aminpptds"/>
    <property type="match status" value="1"/>
</dbReference>
<dbReference type="GO" id="GO:0008237">
    <property type="term" value="F:metallopeptidase activity"/>
    <property type="evidence" value="ECO:0007669"/>
    <property type="project" value="UniProtKB-KW"/>
</dbReference>
<dbReference type="Gene3D" id="1.10.390.10">
    <property type="entry name" value="Neutral Protease Domain 2"/>
    <property type="match status" value="1"/>
</dbReference>
<dbReference type="SMART" id="SM00228">
    <property type="entry name" value="PDZ"/>
    <property type="match status" value="1"/>
</dbReference>
<keyword evidence="2" id="KW-0482">Metalloprotease</keyword>
<protein>
    <submittedName>
        <fullName evidence="2">Predicted metalloprotease, contains C-terminal PDZ domain</fullName>
    </submittedName>
</protein>
<accession>A0A212TAG1</accession>
<dbReference type="AlphaFoldDB" id="A0A212TAG1"/>
<dbReference type="OrthoDB" id="9778516at2"/>
<feature type="domain" description="PDZ" evidence="1">
    <location>
        <begin position="480"/>
        <end position="565"/>
    </location>
</feature>
<sequence>MAHLRYRINPIDLNGHRYGVTIFIPKSLTVSPLKVQLPSWIPGSYMIRDFSKHLESFIAKPAGSKNKPIVVKKLDSHTWEIAAQGDVEVSYQVYAFDTSVRTAYLDQTRGFFNATSLCLNVLGASHLPCELELVKPLSKNSYDWSVETTLPARQVDRQGFGLYKAANYDTLIDHPVAMGQFQVVSWTSYGTPHRMVIQGLIDSVDQKQLAKDLKAICDAHIAFFDPVKPRAPFKQYCFIVNAVGDGYGGLEHRDSTVLLCKRDDLPYQGQNLKKHPAYEDFLGLCSHEYFHSWMVKRIKPRAFDPYRLDQKNHTGLLWLFEGFTSYYDDLQLLRSGRIDITRYLKRIEKTWNMVLRGPGRHKQSLSESSFDAWTKYYQMDENTPNAVVSYYAKGSLLALALDIKIRDHTKQKQSLDDVMRHLWEMYQLTEAGMAEDDFDRAIEFVIGPSFTKTWMQMKSDYVDGMKDIPLDSLLTSLGLKVALKESLPSEHPETAKQLLGIRVTTQQGWVKLTHVLDGGLAQQAGLAAGDYISSINGERATSGRLDHLLTQLVQKLSRGQAVKVVAYRHEQEFIATFQARSDIAACQPKQYTISVK</sequence>
<dbReference type="Gene3D" id="2.60.40.3650">
    <property type="match status" value="1"/>
</dbReference>
<organism evidence="2 3">
    <name type="scientific">Polynucleobacter victoriensis</name>
    <dbReference type="NCBI Taxonomy" id="2049319"/>
    <lineage>
        <taxon>Bacteria</taxon>
        <taxon>Pseudomonadati</taxon>
        <taxon>Pseudomonadota</taxon>
        <taxon>Betaproteobacteria</taxon>
        <taxon>Burkholderiales</taxon>
        <taxon>Burkholderiaceae</taxon>
        <taxon>Polynucleobacter</taxon>
    </lineage>
</organism>
<dbReference type="Proteomes" id="UP000197215">
    <property type="component" value="Unassembled WGS sequence"/>
</dbReference>
<dbReference type="PROSITE" id="PS50106">
    <property type="entry name" value="PDZ"/>
    <property type="match status" value="1"/>
</dbReference>
<dbReference type="InterPro" id="IPR036034">
    <property type="entry name" value="PDZ_sf"/>
</dbReference>
<keyword evidence="3" id="KW-1185">Reference proteome</keyword>
<evidence type="ECO:0000259" key="1">
    <source>
        <dbReference type="PROSITE" id="PS50106"/>
    </source>
</evidence>
<gene>
    <name evidence="2" type="ORF">SAMN06295916_0751</name>
</gene>
<dbReference type="EMBL" id="FYEX01000001">
    <property type="protein sequence ID" value="SNC62806.1"/>
    <property type="molecule type" value="Genomic_DNA"/>
</dbReference>
<proteinExistence type="predicted"/>
<dbReference type="InterPro" id="IPR007963">
    <property type="entry name" value="Peptidase_M61_catalytic"/>
</dbReference>
<dbReference type="Pfam" id="PF05299">
    <property type="entry name" value="Peptidase_M61"/>
    <property type="match status" value="1"/>
</dbReference>
<dbReference type="InterPro" id="IPR024191">
    <property type="entry name" value="Peptidase_M61"/>
</dbReference>
<dbReference type="SUPFAM" id="SSF55486">
    <property type="entry name" value="Metalloproteases ('zincins'), catalytic domain"/>
    <property type="match status" value="1"/>
</dbReference>
<dbReference type="InterPro" id="IPR027268">
    <property type="entry name" value="Peptidase_M4/M1_CTD_sf"/>
</dbReference>
<keyword evidence="2" id="KW-0378">Hydrolase</keyword>
<dbReference type="Pfam" id="PF17899">
    <property type="entry name" value="Peptidase_M61_N"/>
    <property type="match status" value="1"/>
</dbReference>
<reference evidence="2 3" key="1">
    <citation type="submission" date="2017-06" db="EMBL/GenBank/DDBJ databases">
        <authorList>
            <person name="Kim H.J."/>
            <person name="Triplett B.A."/>
        </authorList>
    </citation>
    <scope>NUCLEOTIDE SEQUENCE [LARGE SCALE GENOMIC DNA]</scope>
    <source>
        <strain evidence="2 3">MWH-VicM1</strain>
    </source>
</reference>
<dbReference type="InterPro" id="IPR040756">
    <property type="entry name" value="Peptidase_M61_N"/>
</dbReference>
<evidence type="ECO:0000313" key="2">
    <source>
        <dbReference type="EMBL" id="SNC62806.1"/>
    </source>
</evidence>
<dbReference type="Gene3D" id="2.30.42.10">
    <property type="match status" value="1"/>
</dbReference>
<evidence type="ECO:0000313" key="3">
    <source>
        <dbReference type="Proteomes" id="UP000197215"/>
    </source>
</evidence>
<dbReference type="GO" id="GO:0006508">
    <property type="term" value="P:proteolysis"/>
    <property type="evidence" value="ECO:0007669"/>
    <property type="project" value="UniProtKB-KW"/>
</dbReference>
<dbReference type="InterPro" id="IPR001478">
    <property type="entry name" value="PDZ"/>
</dbReference>
<name>A0A212TAG1_9BURK</name>
<dbReference type="Pfam" id="PF00595">
    <property type="entry name" value="PDZ"/>
    <property type="match status" value="1"/>
</dbReference>
<keyword evidence="2" id="KW-0645">Protease</keyword>
<dbReference type="RefSeq" id="WP_088812626.1">
    <property type="nucleotide sequence ID" value="NZ_FYEX01000001.1"/>
</dbReference>
<dbReference type="SUPFAM" id="SSF50156">
    <property type="entry name" value="PDZ domain-like"/>
    <property type="match status" value="1"/>
</dbReference>